<dbReference type="GO" id="GO:0016740">
    <property type="term" value="F:transferase activity"/>
    <property type="evidence" value="ECO:0007669"/>
    <property type="project" value="UniProtKB-KW"/>
</dbReference>
<dbReference type="InterPro" id="IPR029044">
    <property type="entry name" value="Nucleotide-diphossugar_trans"/>
</dbReference>
<name>A0A1I2B296_9BACL</name>
<dbReference type="EMBL" id="FONN01000003">
    <property type="protein sequence ID" value="SFE50305.1"/>
    <property type="molecule type" value="Genomic_DNA"/>
</dbReference>
<feature type="domain" description="Glycosyltransferase 2-like" evidence="1">
    <location>
        <begin position="4"/>
        <end position="98"/>
    </location>
</feature>
<evidence type="ECO:0000313" key="2">
    <source>
        <dbReference type="EMBL" id="SFE50305.1"/>
    </source>
</evidence>
<dbReference type="PANTHER" id="PTHR43630:SF2">
    <property type="entry name" value="GLYCOSYLTRANSFERASE"/>
    <property type="match status" value="1"/>
</dbReference>
<reference evidence="3" key="1">
    <citation type="submission" date="2016-10" db="EMBL/GenBank/DDBJ databases">
        <authorList>
            <person name="Varghese N."/>
            <person name="Submissions S."/>
        </authorList>
    </citation>
    <scope>NUCLEOTIDE SEQUENCE [LARGE SCALE GENOMIC DNA]</scope>
    <source>
        <strain evidence="3">CGMCC 1.10223</strain>
    </source>
</reference>
<dbReference type="Gene3D" id="3.90.550.10">
    <property type="entry name" value="Spore Coat Polysaccharide Biosynthesis Protein SpsA, Chain A"/>
    <property type="match status" value="1"/>
</dbReference>
<protein>
    <submittedName>
        <fullName evidence="2">Glycosyl transferase family 2</fullName>
    </submittedName>
</protein>
<dbReference type="PANTHER" id="PTHR43630">
    <property type="entry name" value="POLY-BETA-1,6-N-ACETYL-D-GLUCOSAMINE SYNTHASE"/>
    <property type="match status" value="1"/>
</dbReference>
<dbReference type="Proteomes" id="UP000183410">
    <property type="component" value="Unassembled WGS sequence"/>
</dbReference>
<dbReference type="OrthoDB" id="9815923at2"/>
<keyword evidence="3" id="KW-1185">Reference proteome</keyword>
<sequence>MGVSAAMIVKNGERSIERAINSIMDAVDEIIVVDTGSTDETLSILNRLAEENEKVQLHHFTWINDFSAARNYSLSLVTHKWAFVVDDDDVLPPDQIHKPRQYTSEMDQQEREVGMYVLYKNTVNGVVNTVYERAYLRLFPSRLRYKDMIHEIVDTQGMELLQSDIDLLHDGYDNNVVDMRQKAVRNLTLLQQNLKVDQGNARLWMQLGREMKSFDPAKALHFLNRAESLTTNEGLLKWIRESKQGL</sequence>
<dbReference type="SUPFAM" id="SSF53448">
    <property type="entry name" value="Nucleotide-diphospho-sugar transferases"/>
    <property type="match status" value="1"/>
</dbReference>
<proteinExistence type="predicted"/>
<dbReference type="RefSeq" id="WP_046229413.1">
    <property type="nucleotide sequence ID" value="NZ_FONN01000003.1"/>
</dbReference>
<evidence type="ECO:0000313" key="3">
    <source>
        <dbReference type="Proteomes" id="UP000183410"/>
    </source>
</evidence>
<gene>
    <name evidence="2" type="ORF">SAMN04487969_103106</name>
</gene>
<dbReference type="InterPro" id="IPR001173">
    <property type="entry name" value="Glyco_trans_2-like"/>
</dbReference>
<keyword evidence="2" id="KW-0808">Transferase</keyword>
<organism evidence="2 3">
    <name type="scientific">Paenibacillus algorifonticola</name>
    <dbReference type="NCBI Taxonomy" id="684063"/>
    <lineage>
        <taxon>Bacteria</taxon>
        <taxon>Bacillati</taxon>
        <taxon>Bacillota</taxon>
        <taxon>Bacilli</taxon>
        <taxon>Bacillales</taxon>
        <taxon>Paenibacillaceae</taxon>
        <taxon>Paenibacillus</taxon>
    </lineage>
</organism>
<accession>A0A1I2B296</accession>
<evidence type="ECO:0000259" key="1">
    <source>
        <dbReference type="Pfam" id="PF00535"/>
    </source>
</evidence>
<dbReference type="AlphaFoldDB" id="A0A1I2B296"/>
<dbReference type="Pfam" id="PF00535">
    <property type="entry name" value="Glycos_transf_2"/>
    <property type="match status" value="1"/>
</dbReference>